<organism evidence="4 5">
    <name type="scientific">Caballeronia fortuita</name>
    <dbReference type="NCBI Taxonomy" id="1777138"/>
    <lineage>
        <taxon>Bacteria</taxon>
        <taxon>Pseudomonadati</taxon>
        <taxon>Pseudomonadota</taxon>
        <taxon>Betaproteobacteria</taxon>
        <taxon>Burkholderiales</taxon>
        <taxon>Burkholderiaceae</taxon>
        <taxon>Caballeronia</taxon>
    </lineage>
</organism>
<dbReference type="Pfam" id="PF24734">
    <property type="entry name" value="DUF7685"/>
    <property type="match status" value="1"/>
</dbReference>
<dbReference type="Pfam" id="PF24735">
    <property type="entry name" value="DUF7686"/>
    <property type="match status" value="1"/>
</dbReference>
<gene>
    <name evidence="4" type="ORF">AWB77_04373</name>
</gene>
<feature type="domain" description="DUF7686" evidence="2">
    <location>
        <begin position="49"/>
        <end position="123"/>
    </location>
</feature>
<dbReference type="AlphaFoldDB" id="A0A158CQR0"/>
<protein>
    <submittedName>
        <fullName evidence="4">Uncharacterized protein</fullName>
    </submittedName>
</protein>
<name>A0A158CQR0_9BURK</name>
<evidence type="ECO:0000259" key="1">
    <source>
        <dbReference type="Pfam" id="PF24734"/>
    </source>
</evidence>
<dbReference type="OrthoDB" id="7601802at2"/>
<evidence type="ECO:0000313" key="4">
    <source>
        <dbReference type="EMBL" id="SAK84186.1"/>
    </source>
</evidence>
<evidence type="ECO:0000259" key="3">
    <source>
        <dbReference type="Pfam" id="PF24828"/>
    </source>
</evidence>
<feature type="domain" description="DUF7713" evidence="3">
    <location>
        <begin position="126"/>
        <end position="191"/>
    </location>
</feature>
<evidence type="ECO:0000259" key="2">
    <source>
        <dbReference type="Pfam" id="PF24735"/>
    </source>
</evidence>
<sequence length="193" mass="21668">MTQSRCDRCSVTGPAHDFVSAGSDGTWRVLCSRCFNTEMAQFADMQGFEHPRFTPLRLRDAGGNDHEFHFRSLLLGDQLSLEAFELTGDDETAGCRFQTLGEAHSEPFALLGQLIQKMKRALNMKHLQADAGRLQIADMTVRGRVEWNGDEGASQPCVIIDGRRIEWNDLGAMLLAFEGWQFRLEMLDPSDEA</sequence>
<accession>A0A158CQR0</accession>
<keyword evidence="5" id="KW-1185">Reference proteome</keyword>
<evidence type="ECO:0000313" key="5">
    <source>
        <dbReference type="Proteomes" id="UP000054903"/>
    </source>
</evidence>
<proteinExistence type="predicted"/>
<comment type="caution">
    <text evidence="4">The sequence shown here is derived from an EMBL/GenBank/DDBJ whole genome shotgun (WGS) entry which is preliminary data.</text>
</comment>
<dbReference type="EMBL" id="FCNX02000011">
    <property type="protein sequence ID" value="SAK84186.1"/>
    <property type="molecule type" value="Genomic_DNA"/>
</dbReference>
<reference evidence="4" key="1">
    <citation type="submission" date="2016-01" db="EMBL/GenBank/DDBJ databases">
        <authorList>
            <person name="Peeters C."/>
        </authorList>
    </citation>
    <scope>NUCLEOTIDE SEQUENCE</scope>
    <source>
        <strain evidence="4">LMG 29320</strain>
    </source>
</reference>
<dbReference type="InterPro" id="IPR056130">
    <property type="entry name" value="DUF7713"/>
</dbReference>
<feature type="domain" description="DUF7685" evidence="1">
    <location>
        <begin position="5"/>
        <end position="46"/>
    </location>
</feature>
<dbReference type="InterPro" id="IPR056102">
    <property type="entry name" value="DUF7685"/>
</dbReference>
<dbReference type="Pfam" id="PF24828">
    <property type="entry name" value="DUF7713"/>
    <property type="match status" value="1"/>
</dbReference>
<dbReference type="Proteomes" id="UP000054903">
    <property type="component" value="Unassembled WGS sequence"/>
</dbReference>
<dbReference type="InterPro" id="IPR056103">
    <property type="entry name" value="DUF7686"/>
</dbReference>